<protein>
    <recommendedName>
        <fullName evidence="4 7">Phosphate-binding protein PstS</fullName>
    </recommendedName>
</protein>
<evidence type="ECO:0000256" key="2">
    <source>
        <dbReference type="ARBA" id="ARBA00008725"/>
    </source>
</evidence>
<dbReference type="InterPro" id="IPR024370">
    <property type="entry name" value="PBP_domain"/>
</dbReference>
<dbReference type="EMBL" id="CP032153">
    <property type="protein sequence ID" value="AYN19509.1"/>
    <property type="molecule type" value="Genomic_DNA"/>
</dbReference>
<evidence type="ECO:0000256" key="1">
    <source>
        <dbReference type="ARBA" id="ARBA00002841"/>
    </source>
</evidence>
<dbReference type="GO" id="GO:0035435">
    <property type="term" value="P:phosphate ion transmembrane transport"/>
    <property type="evidence" value="ECO:0007669"/>
    <property type="project" value="InterPro"/>
</dbReference>
<dbReference type="GO" id="GO:0042301">
    <property type="term" value="F:phosphate ion binding"/>
    <property type="evidence" value="ECO:0007669"/>
    <property type="project" value="InterPro"/>
</dbReference>
<dbReference type="SUPFAM" id="SSF53850">
    <property type="entry name" value="Periplasmic binding protein-like II"/>
    <property type="match status" value="1"/>
</dbReference>
<evidence type="ECO:0000256" key="3">
    <source>
        <dbReference type="ARBA" id="ARBA00011529"/>
    </source>
</evidence>
<dbReference type="OrthoDB" id="9801510at2"/>
<evidence type="ECO:0000313" key="10">
    <source>
        <dbReference type="EMBL" id="AYN19509.1"/>
    </source>
</evidence>
<dbReference type="Gene3D" id="3.40.190.10">
    <property type="entry name" value="Periplasmic binding protein-like II"/>
    <property type="match status" value="2"/>
</dbReference>
<dbReference type="InterPro" id="IPR005673">
    <property type="entry name" value="ABC_phos-bd_PstS"/>
</dbReference>
<sequence length="379" mass="39878">MKTFKLKALSAVVAVGMMIGASAASAQVIGGGATLPEDLYNDLFTTAPLPGFAPYVGTGSGKGKTAFFTNEGAVFNAPGQTVDYAGSDSLIDQSNVDGYDDAAYGALIFIPSVLTSVTVPYNLPSLPSIDLNSEQLAGIFDGTYTNWNQVGGPNQPITVVYRSESSGTSEIFTRHLAEIDDDFVTDSTFYKALGKSSVSELPSNFQGATGSNGVVAAVNQTVGAIGYVSPDKIDADFNKPVELAAKVARINGLLPTEVNVQAAIEEVPVPSTEAQRRNPLAWGISNPNPSAGYPIVASTNLILSQCYQAAADNTRIRDMLNKLYGTAGTWDSEVTEHGFIPLPTAWKEAIHQTFWNQSDSLDLAVGNSAECTSGRGRPS</sequence>
<dbReference type="KEGG" id="aaqu:D3M96_02530"/>
<evidence type="ECO:0000256" key="4">
    <source>
        <dbReference type="ARBA" id="ARBA00021889"/>
    </source>
</evidence>
<organism evidence="10 11">
    <name type="scientific">Alcaligenes aquatilis</name>
    <dbReference type="NCBI Taxonomy" id="323284"/>
    <lineage>
        <taxon>Bacteria</taxon>
        <taxon>Pseudomonadati</taxon>
        <taxon>Pseudomonadota</taxon>
        <taxon>Betaproteobacteria</taxon>
        <taxon>Burkholderiales</taxon>
        <taxon>Alcaligenaceae</taxon>
        <taxon>Alcaligenes</taxon>
    </lineage>
</organism>
<dbReference type="RefSeq" id="WP_121737911.1">
    <property type="nucleotide sequence ID" value="NZ_CP032153.1"/>
</dbReference>
<dbReference type="GO" id="GO:0043190">
    <property type="term" value="C:ATP-binding cassette (ABC) transporter complex"/>
    <property type="evidence" value="ECO:0007669"/>
    <property type="project" value="InterPro"/>
</dbReference>
<evidence type="ECO:0000256" key="5">
    <source>
        <dbReference type="ARBA" id="ARBA00022448"/>
    </source>
</evidence>
<comment type="subunit">
    <text evidence="3 7">The complex is composed of two ATP-binding proteins (PstB), two transmembrane proteins (PstC and PstA) and a solute-binding protein (PstS).</text>
</comment>
<comment type="similarity">
    <text evidence="2 7">Belongs to the PstS family.</text>
</comment>
<evidence type="ECO:0000259" key="9">
    <source>
        <dbReference type="Pfam" id="PF12849"/>
    </source>
</evidence>
<proteinExistence type="inferred from homology"/>
<feature type="signal peptide" evidence="8">
    <location>
        <begin position="1"/>
        <end position="26"/>
    </location>
</feature>
<dbReference type="InterPro" id="IPR050962">
    <property type="entry name" value="Phosphate-bind_PstS"/>
</dbReference>
<gene>
    <name evidence="10" type="ORF">D3M96_02530</name>
</gene>
<dbReference type="Pfam" id="PF12849">
    <property type="entry name" value="PBP_like_2"/>
    <property type="match status" value="1"/>
</dbReference>
<feature type="chain" id="PRO_5017946703" description="Phosphate-binding protein PstS" evidence="8">
    <location>
        <begin position="27"/>
        <end position="379"/>
    </location>
</feature>
<dbReference type="AlphaFoldDB" id="A0A3G2HR61"/>
<evidence type="ECO:0000256" key="6">
    <source>
        <dbReference type="ARBA" id="ARBA00022592"/>
    </source>
</evidence>
<keyword evidence="8" id="KW-0732">Signal</keyword>
<accession>A0A3G2HR61</accession>
<name>A0A3G2HR61_9BURK</name>
<reference evidence="10 11" key="1">
    <citation type="submission" date="2018-09" db="EMBL/GenBank/DDBJ databases">
        <title>Complete genome sequence of the hydrocarbonoclastic bacterium Alcaligenes aquatilis QD168, isolated from a crude-oil polluted marine sediment of Central Chile.</title>
        <authorList>
            <person name="Duran R.E."/>
            <person name="Barra B."/>
            <person name="Salva-Serra F."/>
            <person name="Mendez V."/>
            <person name="Moore E.R.B."/>
            <person name="Seeger M."/>
        </authorList>
    </citation>
    <scope>NUCLEOTIDE SEQUENCE [LARGE SCALE GENOMIC DNA]</scope>
    <source>
        <strain evidence="10 11">QD168</strain>
    </source>
</reference>
<dbReference type="PANTHER" id="PTHR42996">
    <property type="entry name" value="PHOSPHATE-BINDING PROTEIN PSTS"/>
    <property type="match status" value="1"/>
</dbReference>
<keyword evidence="6 7" id="KW-0592">Phosphate transport</keyword>
<dbReference type="Proteomes" id="UP000268070">
    <property type="component" value="Chromosome"/>
</dbReference>
<dbReference type="PANTHER" id="PTHR42996:SF1">
    <property type="entry name" value="PHOSPHATE-BINDING PROTEIN PSTS"/>
    <property type="match status" value="1"/>
</dbReference>
<comment type="function">
    <text evidence="1 7">Part of the ABC transporter complex PstSACB involved in phosphate import.</text>
</comment>
<feature type="domain" description="PBP" evidence="9">
    <location>
        <begin position="24"/>
        <end position="231"/>
    </location>
</feature>
<keyword evidence="5 7" id="KW-0813">Transport</keyword>
<evidence type="ECO:0000256" key="7">
    <source>
        <dbReference type="PIRNR" id="PIRNR002756"/>
    </source>
</evidence>
<dbReference type="PIRSF" id="PIRSF002756">
    <property type="entry name" value="PstS"/>
    <property type="match status" value="1"/>
</dbReference>
<evidence type="ECO:0000313" key="11">
    <source>
        <dbReference type="Proteomes" id="UP000268070"/>
    </source>
</evidence>
<evidence type="ECO:0000256" key="8">
    <source>
        <dbReference type="SAM" id="SignalP"/>
    </source>
</evidence>